<dbReference type="Proteomes" id="UP000663193">
    <property type="component" value="Chromosome 9"/>
</dbReference>
<sequence length="337" mass="37026">MSQFEDLQTIEADGIISTSELHENKTSMLYQVLPAIVQSRMPMLPSLRRSVSEYRNRGSHTKNSSSLSDISLPETPPPCYSSRPVSGRTTPRPLSVTSASVFEFDDDVSVAGSASTTTYESSSGISWQHARYGIAGIAEADRQASASNTGSDNSLRTEMIRSQYLYNLTVLLRSLPQSLTPAESMNLRAAVPETILEMEQGTQPQTIGAAVDTHDGCQEPRARTALEVATAWLVLRFFLLFQLMLPYIKHFLRLAAQFEHDHQVTRRAFNTSITVGSDVSRRVSQALCRLNEGIAGEALSNATVYCAEGIAGGIQQGLIEAKRSRQAIQRRRDAAIR</sequence>
<evidence type="ECO:0000313" key="3">
    <source>
        <dbReference type="Proteomes" id="UP000663193"/>
    </source>
</evidence>
<evidence type="ECO:0000313" key="2">
    <source>
        <dbReference type="EMBL" id="QRC99210.1"/>
    </source>
</evidence>
<organism evidence="2 3">
    <name type="scientific">Phaeosphaeria nodorum (strain SN15 / ATCC MYA-4574 / FGSC 10173)</name>
    <name type="common">Glume blotch fungus</name>
    <name type="synonym">Parastagonospora nodorum</name>
    <dbReference type="NCBI Taxonomy" id="321614"/>
    <lineage>
        <taxon>Eukaryota</taxon>
        <taxon>Fungi</taxon>
        <taxon>Dikarya</taxon>
        <taxon>Ascomycota</taxon>
        <taxon>Pezizomycotina</taxon>
        <taxon>Dothideomycetes</taxon>
        <taxon>Pleosporomycetidae</taxon>
        <taxon>Pleosporales</taxon>
        <taxon>Pleosporineae</taxon>
        <taxon>Phaeosphaeriaceae</taxon>
        <taxon>Parastagonospora</taxon>
    </lineage>
</organism>
<protein>
    <submittedName>
        <fullName evidence="2">Uncharacterized protein</fullName>
    </submittedName>
</protein>
<proteinExistence type="predicted"/>
<dbReference type="EMBL" id="CP069031">
    <property type="protein sequence ID" value="QRC99210.1"/>
    <property type="molecule type" value="Genomic_DNA"/>
</dbReference>
<evidence type="ECO:0000256" key="1">
    <source>
        <dbReference type="SAM" id="MobiDB-lite"/>
    </source>
</evidence>
<feature type="region of interest" description="Disordered" evidence="1">
    <location>
        <begin position="53"/>
        <end position="92"/>
    </location>
</feature>
<keyword evidence="3" id="KW-1185">Reference proteome</keyword>
<dbReference type="OMA" id="CQMNDGM"/>
<reference evidence="3" key="1">
    <citation type="journal article" date="2021" name="BMC Genomics">
        <title>Chromosome-level genome assembly and manually-curated proteome of model necrotroph Parastagonospora nodorum Sn15 reveals a genome-wide trove of candidate effector homologs, and redundancy of virulence-related functions within an accessory chromosome.</title>
        <authorList>
            <person name="Bertazzoni S."/>
            <person name="Jones D.A.B."/>
            <person name="Phan H.T."/>
            <person name="Tan K.-C."/>
            <person name="Hane J.K."/>
        </authorList>
    </citation>
    <scope>NUCLEOTIDE SEQUENCE [LARGE SCALE GENOMIC DNA]</scope>
    <source>
        <strain evidence="3">SN15 / ATCC MYA-4574 / FGSC 10173)</strain>
    </source>
</reference>
<dbReference type="VEuPathDB" id="FungiDB:JI435_065440"/>
<name>A0A7U2I0W4_PHANO</name>
<dbReference type="AlphaFoldDB" id="A0A7U2I0W4"/>
<dbReference type="OrthoDB" id="190201at2759"/>
<dbReference type="KEGG" id="pno:SNOG_06544"/>
<accession>A0A7U2I0W4</accession>
<dbReference type="RefSeq" id="XP_001796912.1">
    <property type="nucleotide sequence ID" value="XM_001796860.1"/>
</dbReference>
<gene>
    <name evidence="2" type="ORF">JI435_065440</name>
</gene>